<dbReference type="InterPro" id="IPR036771">
    <property type="entry name" value="ATPsynth_dsu/esu_N"/>
</dbReference>
<dbReference type="InterPro" id="IPR001469">
    <property type="entry name" value="ATP_synth_F1_dsu/esu"/>
</dbReference>
<dbReference type="SUPFAM" id="SSF51344">
    <property type="entry name" value="Epsilon subunit of F1F0-ATP synthase N-terminal domain"/>
    <property type="match status" value="1"/>
</dbReference>
<keyword evidence="5" id="KW-0472">Membrane</keyword>
<sequence length="78" mass="8320">MALKLIIARVDKTLFDGNVESVTLPGSSGEFTVLRGHEPFVTTLKKGNITVSSGDSEQRFTITNGLVEVTSGRAVVLI</sequence>
<dbReference type="Proteomes" id="UP000228635">
    <property type="component" value="Unassembled WGS sequence"/>
</dbReference>
<dbReference type="Pfam" id="PF02823">
    <property type="entry name" value="ATP-synt_DE_N"/>
    <property type="match status" value="1"/>
</dbReference>
<evidence type="ECO:0000256" key="2">
    <source>
        <dbReference type="ARBA" id="ARBA00005712"/>
    </source>
</evidence>
<proteinExistence type="inferred from homology"/>
<comment type="subcellular location">
    <subcellularLocation>
        <location evidence="1">Endomembrane system</location>
        <topology evidence="1">Peripheral membrane protein</topology>
    </subcellularLocation>
</comment>
<name>A0A2M6WIC1_9BACT</name>
<dbReference type="GO" id="GO:0012505">
    <property type="term" value="C:endomembrane system"/>
    <property type="evidence" value="ECO:0007669"/>
    <property type="project" value="UniProtKB-SubCell"/>
</dbReference>
<dbReference type="CDD" id="cd12152">
    <property type="entry name" value="F1-ATPase_delta"/>
    <property type="match status" value="1"/>
</dbReference>
<evidence type="ECO:0000256" key="3">
    <source>
        <dbReference type="ARBA" id="ARBA00022448"/>
    </source>
</evidence>
<evidence type="ECO:0000256" key="4">
    <source>
        <dbReference type="ARBA" id="ARBA00023065"/>
    </source>
</evidence>
<dbReference type="AlphaFoldDB" id="A0A2M6WIC1"/>
<keyword evidence="6" id="KW-0066">ATP synthesis</keyword>
<keyword evidence="4" id="KW-0406">Ion transport</keyword>
<dbReference type="InterPro" id="IPR020546">
    <property type="entry name" value="ATP_synth_F1_dsu/esu_N"/>
</dbReference>
<protein>
    <recommendedName>
        <fullName evidence="7">ATP synthase F1 complex delta/epsilon subunit N-terminal domain-containing protein</fullName>
    </recommendedName>
</protein>
<accession>A0A2M6WIC1</accession>
<evidence type="ECO:0000256" key="1">
    <source>
        <dbReference type="ARBA" id="ARBA00004184"/>
    </source>
</evidence>
<evidence type="ECO:0000259" key="7">
    <source>
        <dbReference type="Pfam" id="PF02823"/>
    </source>
</evidence>
<gene>
    <name evidence="8" type="ORF">COU08_02040</name>
</gene>
<evidence type="ECO:0000256" key="6">
    <source>
        <dbReference type="ARBA" id="ARBA00023196"/>
    </source>
</evidence>
<feature type="domain" description="ATP synthase F1 complex delta/epsilon subunit N-terminal" evidence="7">
    <location>
        <begin position="3"/>
        <end position="77"/>
    </location>
</feature>
<keyword evidence="3" id="KW-0813">Transport</keyword>
<dbReference type="EMBL" id="PFBA01000017">
    <property type="protein sequence ID" value="PIT92519.1"/>
    <property type="molecule type" value="Genomic_DNA"/>
</dbReference>
<dbReference type="GO" id="GO:0046933">
    <property type="term" value="F:proton-transporting ATP synthase activity, rotational mechanism"/>
    <property type="evidence" value="ECO:0007669"/>
    <property type="project" value="InterPro"/>
</dbReference>
<dbReference type="GO" id="GO:0045259">
    <property type="term" value="C:proton-transporting ATP synthase complex"/>
    <property type="evidence" value="ECO:0007669"/>
    <property type="project" value="UniProtKB-KW"/>
</dbReference>
<comment type="similarity">
    <text evidence="2">Belongs to the ATPase epsilon chain family.</text>
</comment>
<dbReference type="Gene3D" id="2.60.15.10">
    <property type="entry name" value="F0F1 ATP synthase delta/epsilon subunit, N-terminal"/>
    <property type="match status" value="1"/>
</dbReference>
<evidence type="ECO:0000313" key="8">
    <source>
        <dbReference type="EMBL" id="PIT92519.1"/>
    </source>
</evidence>
<reference evidence="9" key="1">
    <citation type="submission" date="2017-09" db="EMBL/GenBank/DDBJ databases">
        <title>Depth-based differentiation of microbial function through sediment-hosted aquifers and enrichment of novel symbionts in the deep terrestrial subsurface.</title>
        <authorList>
            <person name="Probst A.J."/>
            <person name="Ladd B."/>
            <person name="Jarett J.K."/>
            <person name="Geller-Mcgrath D.E."/>
            <person name="Sieber C.M.K."/>
            <person name="Emerson J.B."/>
            <person name="Anantharaman K."/>
            <person name="Thomas B.C."/>
            <person name="Malmstrom R."/>
            <person name="Stieglmeier M."/>
            <person name="Klingl A."/>
            <person name="Woyke T."/>
            <person name="Ryan C.M."/>
            <person name="Banfield J.F."/>
        </authorList>
    </citation>
    <scope>NUCLEOTIDE SEQUENCE [LARGE SCALE GENOMIC DNA]</scope>
</reference>
<organism evidence="8 9">
    <name type="scientific">Candidatus Harrisonbacteria bacterium CG10_big_fil_rev_8_21_14_0_10_42_17</name>
    <dbReference type="NCBI Taxonomy" id="1974584"/>
    <lineage>
        <taxon>Bacteria</taxon>
        <taxon>Candidatus Harrisoniibacteriota</taxon>
    </lineage>
</organism>
<evidence type="ECO:0000313" key="9">
    <source>
        <dbReference type="Proteomes" id="UP000228635"/>
    </source>
</evidence>
<evidence type="ECO:0000256" key="5">
    <source>
        <dbReference type="ARBA" id="ARBA00023136"/>
    </source>
</evidence>
<comment type="caution">
    <text evidence="8">The sequence shown here is derived from an EMBL/GenBank/DDBJ whole genome shotgun (WGS) entry which is preliminary data.</text>
</comment>
<keyword evidence="6" id="KW-0139">CF(1)</keyword>